<dbReference type="PANTHER" id="PTHR34698">
    <property type="entry name" value="5-OXOPROLINASE SUBUNIT B"/>
    <property type="match status" value="1"/>
</dbReference>
<organism evidence="5 6">
    <name type="scientific">Coraliomargarita algicola</name>
    <dbReference type="NCBI Taxonomy" id="3092156"/>
    <lineage>
        <taxon>Bacteria</taxon>
        <taxon>Pseudomonadati</taxon>
        <taxon>Verrucomicrobiota</taxon>
        <taxon>Opitutia</taxon>
        <taxon>Puniceicoccales</taxon>
        <taxon>Coraliomargaritaceae</taxon>
        <taxon>Coraliomargarita</taxon>
    </lineage>
</organism>
<protein>
    <submittedName>
        <fullName evidence="5">Carboxyltransferase domain-containing protein</fullName>
    </submittedName>
</protein>
<keyword evidence="2" id="KW-0378">Hydrolase</keyword>
<dbReference type="SMART" id="SM00796">
    <property type="entry name" value="AHS1"/>
    <property type="match status" value="1"/>
</dbReference>
<name>A0ABZ0RLT2_9BACT</name>
<evidence type="ECO:0000313" key="6">
    <source>
        <dbReference type="Proteomes" id="UP001324993"/>
    </source>
</evidence>
<reference evidence="5 6" key="1">
    <citation type="submission" date="2023-11" db="EMBL/GenBank/DDBJ databases">
        <title>Coraliomargarita sp. nov., isolated from marine algae.</title>
        <authorList>
            <person name="Lee J.K."/>
            <person name="Baek J.H."/>
            <person name="Kim J.M."/>
            <person name="Choi D.G."/>
            <person name="Jeon C.O."/>
        </authorList>
    </citation>
    <scope>NUCLEOTIDE SEQUENCE [LARGE SCALE GENOMIC DNA]</scope>
    <source>
        <strain evidence="5 6">J2-16</strain>
    </source>
</reference>
<dbReference type="SUPFAM" id="SSF50891">
    <property type="entry name" value="Cyclophilin-like"/>
    <property type="match status" value="1"/>
</dbReference>
<dbReference type="EMBL" id="CP138858">
    <property type="protein sequence ID" value="WPJ96376.1"/>
    <property type="molecule type" value="Genomic_DNA"/>
</dbReference>
<dbReference type="Pfam" id="PF02682">
    <property type="entry name" value="CT_C_D"/>
    <property type="match status" value="1"/>
</dbReference>
<feature type="domain" description="Carboxyltransferase" evidence="4">
    <location>
        <begin position="1"/>
        <end position="211"/>
    </location>
</feature>
<dbReference type="InterPro" id="IPR029000">
    <property type="entry name" value="Cyclophilin-like_dom_sf"/>
</dbReference>
<keyword evidence="6" id="KW-1185">Reference proteome</keyword>
<dbReference type="InterPro" id="IPR010016">
    <property type="entry name" value="PxpB"/>
</dbReference>
<dbReference type="Gene3D" id="2.40.100.10">
    <property type="entry name" value="Cyclophilin-like"/>
    <property type="match status" value="1"/>
</dbReference>
<keyword evidence="1" id="KW-0547">Nucleotide-binding</keyword>
<gene>
    <name evidence="5" type="ORF">SH580_01505</name>
</gene>
<accession>A0ABZ0RLT2</accession>
<evidence type="ECO:0000256" key="2">
    <source>
        <dbReference type="ARBA" id="ARBA00022801"/>
    </source>
</evidence>
<evidence type="ECO:0000256" key="3">
    <source>
        <dbReference type="ARBA" id="ARBA00022840"/>
    </source>
</evidence>
<evidence type="ECO:0000259" key="4">
    <source>
        <dbReference type="SMART" id="SM00796"/>
    </source>
</evidence>
<dbReference type="Proteomes" id="UP001324993">
    <property type="component" value="Chromosome"/>
</dbReference>
<dbReference type="PANTHER" id="PTHR34698:SF2">
    <property type="entry name" value="5-OXOPROLINASE SUBUNIT B"/>
    <property type="match status" value="1"/>
</dbReference>
<dbReference type="RefSeq" id="WP_319833235.1">
    <property type="nucleotide sequence ID" value="NZ_CP138858.1"/>
</dbReference>
<sequence>MVIKPYGDRGILLAALSESERRAWLGYLAQQRPRECAEYVVGYDSILLIRQGAASCEELENSVNSLAACWGLDAANGADAPLPMPPARLDLRPQNCHIIEVYYNGADLESVAQACKLSVEQVIQLHSAPLYTVRMMGFSPGFPYLEGLDARLQIERRASPRNRIDAGTVAIGGPHAGIYTVASPGGWHLLGHTDFPLFNLNAARQKSPSASAVFALSPGDQVRFQPKATPC</sequence>
<dbReference type="InterPro" id="IPR003833">
    <property type="entry name" value="CT_C_D"/>
</dbReference>
<keyword evidence="3" id="KW-0067">ATP-binding</keyword>
<proteinExistence type="predicted"/>
<evidence type="ECO:0000256" key="1">
    <source>
        <dbReference type="ARBA" id="ARBA00022741"/>
    </source>
</evidence>
<evidence type="ECO:0000313" key="5">
    <source>
        <dbReference type="EMBL" id="WPJ96376.1"/>
    </source>
</evidence>